<sequence length="151" mass="18399">MYEYSIYWIREEIASHYFHKSDILYRFFGEYQDNSNRIDLRKQYLYITNRFSKNTMISHISMHLKDNVNFHMKGSSMEIYTDRQYISLHISEKQLKFRSGSLQDAEEILFPVLRIFQPFLFVIGNTDEKYGWITPVKLPKAERENRVLYSW</sequence>
<accession>A0A494Z4N9</accession>
<dbReference type="AlphaFoldDB" id="A0A494Z4N9"/>
<dbReference type="OrthoDB" id="2736584at2"/>
<dbReference type="InterPro" id="IPR019683">
    <property type="entry name" value="SirA"/>
</dbReference>
<dbReference type="RefSeq" id="WP_121129054.1">
    <property type="nucleotide sequence ID" value="NZ_JBHUFK010000024.1"/>
</dbReference>
<dbReference type="EMBL" id="RBZO01000005">
    <property type="protein sequence ID" value="RKQ17280.1"/>
    <property type="molecule type" value="Genomic_DNA"/>
</dbReference>
<keyword evidence="2" id="KW-1185">Reference proteome</keyword>
<dbReference type="Pfam" id="PF10747">
    <property type="entry name" value="SirA"/>
    <property type="match status" value="1"/>
</dbReference>
<organism evidence="1 2">
    <name type="scientific">Oceanobacillus bengalensis</name>
    <dbReference type="NCBI Taxonomy" id="1435466"/>
    <lineage>
        <taxon>Bacteria</taxon>
        <taxon>Bacillati</taxon>
        <taxon>Bacillota</taxon>
        <taxon>Bacilli</taxon>
        <taxon>Bacillales</taxon>
        <taxon>Bacillaceae</taxon>
        <taxon>Oceanobacillus</taxon>
    </lineage>
</organism>
<dbReference type="InterPro" id="IPR038449">
    <property type="entry name" value="SirA_sf"/>
</dbReference>
<protein>
    <submittedName>
        <fullName evidence="1">Sporulation inhibitor of replication protein SirA</fullName>
    </submittedName>
</protein>
<comment type="caution">
    <text evidence="1">The sequence shown here is derived from an EMBL/GenBank/DDBJ whole genome shotgun (WGS) entry which is preliminary data.</text>
</comment>
<dbReference type="Gene3D" id="3.30.310.250">
    <property type="entry name" value="Sporulation inhibitor of replication protein SirA"/>
    <property type="match status" value="1"/>
</dbReference>
<gene>
    <name evidence="1" type="primary">sirA</name>
    <name evidence="1" type="ORF">D8M05_04430</name>
</gene>
<evidence type="ECO:0000313" key="1">
    <source>
        <dbReference type="EMBL" id="RKQ17280.1"/>
    </source>
</evidence>
<dbReference type="Proteomes" id="UP000281813">
    <property type="component" value="Unassembled WGS sequence"/>
</dbReference>
<proteinExistence type="predicted"/>
<reference evidence="1 2" key="1">
    <citation type="journal article" date="2015" name="Antonie Van Leeuwenhoek">
        <title>Oceanobacillus bengalensis sp. nov., a bacterium isolated from seawater of the Bay of Bengal.</title>
        <authorList>
            <person name="Yongchang O."/>
            <person name="Xiang W."/>
            <person name="Wang G."/>
        </authorList>
    </citation>
    <scope>NUCLEOTIDE SEQUENCE [LARGE SCALE GENOMIC DNA]</scope>
    <source>
        <strain evidence="1 2">MCCC 1K00260</strain>
    </source>
</reference>
<evidence type="ECO:0000313" key="2">
    <source>
        <dbReference type="Proteomes" id="UP000281813"/>
    </source>
</evidence>
<name>A0A494Z4N9_9BACI</name>